<dbReference type="VEuPathDB" id="TriTrypDB:ECC02_006613"/>
<dbReference type="AlphaFoldDB" id="A0A7J6Y0V9"/>
<dbReference type="EMBL" id="JABDHM010000053">
    <property type="protein sequence ID" value="KAF5220309.1"/>
    <property type="molecule type" value="Genomic_DNA"/>
</dbReference>
<evidence type="ECO:0000256" key="1">
    <source>
        <dbReference type="SAM" id="MobiDB-lite"/>
    </source>
</evidence>
<evidence type="ECO:0000313" key="2">
    <source>
        <dbReference type="EMBL" id="KAF5220309.1"/>
    </source>
</evidence>
<sequence length="247" mass="28377">MRNDWQTRLHAFAITRVEEHLHHLGAVRAAAPAAAHDVARVDQVIQYVLEHRHTRAGALHLLQLVDVLRALRDFALRHKHHNAAGKTLLELRRQCALDLAHQHQEPQRVEDHRGRPPEARARQCADGVDVKSRQLRAECLVGRLQLKECLGNAILILRRVRPLELAELAQVWLNRHPVPVKKCLFVSCAHTHTHKKKKKETKQKESEKHLHKSGDRGFPPAATVAGPQHWPFKRTKYTYKYILSGQK</sequence>
<dbReference type="Proteomes" id="UP000583944">
    <property type="component" value="Unassembled WGS sequence"/>
</dbReference>
<feature type="compositionally biased region" description="Basic and acidic residues" evidence="1">
    <location>
        <begin position="202"/>
        <end position="215"/>
    </location>
</feature>
<feature type="region of interest" description="Disordered" evidence="1">
    <location>
        <begin position="194"/>
        <end position="221"/>
    </location>
</feature>
<accession>A0A7J6Y0V9</accession>
<name>A0A7J6Y0V9_TRYCR</name>
<comment type="caution">
    <text evidence="2">The sequence shown here is derived from an EMBL/GenBank/DDBJ whole genome shotgun (WGS) entry which is preliminary data.</text>
</comment>
<protein>
    <submittedName>
        <fullName evidence="2">Uncharacterized protein</fullName>
    </submittedName>
</protein>
<organism evidence="2 3">
    <name type="scientific">Trypanosoma cruzi</name>
    <dbReference type="NCBI Taxonomy" id="5693"/>
    <lineage>
        <taxon>Eukaryota</taxon>
        <taxon>Discoba</taxon>
        <taxon>Euglenozoa</taxon>
        <taxon>Kinetoplastea</taxon>
        <taxon>Metakinetoplastina</taxon>
        <taxon>Trypanosomatida</taxon>
        <taxon>Trypanosomatidae</taxon>
        <taxon>Trypanosoma</taxon>
        <taxon>Schizotrypanum</taxon>
    </lineage>
</organism>
<evidence type="ECO:0000313" key="3">
    <source>
        <dbReference type="Proteomes" id="UP000583944"/>
    </source>
</evidence>
<reference evidence="2 3" key="1">
    <citation type="journal article" date="2019" name="Genome Biol. Evol.">
        <title>Nanopore Sequencing Significantly Improves Genome Assembly of the Protozoan Parasite Trypanosoma cruzi.</title>
        <authorList>
            <person name="Diaz-Viraque F."/>
            <person name="Pita S."/>
            <person name="Greif G."/>
            <person name="de Souza R.C.M."/>
            <person name="Iraola G."/>
            <person name="Robello C."/>
        </authorList>
    </citation>
    <scope>NUCLEOTIDE SEQUENCE [LARGE SCALE GENOMIC DNA]</scope>
    <source>
        <strain evidence="2 3">Berenice</strain>
    </source>
</reference>
<proteinExistence type="predicted"/>
<feature type="region of interest" description="Disordered" evidence="1">
    <location>
        <begin position="102"/>
        <end position="122"/>
    </location>
</feature>
<gene>
    <name evidence="2" type="ORF">ECC02_006613</name>
</gene>